<dbReference type="InterPro" id="IPR036034">
    <property type="entry name" value="PDZ_sf"/>
</dbReference>
<reference evidence="3 4" key="1">
    <citation type="submission" date="2021-07" db="EMBL/GenBank/DDBJ databases">
        <title>Flavobacterium WSW3-B6 sp.nov, isolated from seaweed.</title>
        <authorList>
            <person name="Muhammad N."/>
            <person name="Ho H."/>
            <person name="Lee Y.-J."/>
            <person name="Nguyen T."/>
            <person name="Ho J."/>
            <person name="Kim S.-G."/>
        </authorList>
    </citation>
    <scope>NUCLEOTIDE SEQUENCE [LARGE SCALE GENOMIC DNA]</scope>
    <source>
        <strain evidence="3 4">WSW3-B6</strain>
    </source>
</reference>
<dbReference type="Gene3D" id="2.30.42.10">
    <property type="match status" value="1"/>
</dbReference>
<keyword evidence="4" id="KW-1185">Reference proteome</keyword>
<dbReference type="InterPro" id="IPR041613">
    <property type="entry name" value="Pept_S41_N"/>
</dbReference>
<evidence type="ECO:0000256" key="1">
    <source>
        <dbReference type="SAM" id="SignalP"/>
    </source>
</evidence>
<proteinExistence type="predicted"/>
<dbReference type="PANTHER" id="PTHR32060">
    <property type="entry name" value="TAIL-SPECIFIC PROTEASE"/>
    <property type="match status" value="1"/>
</dbReference>
<gene>
    <name evidence="3" type="ORF">K1I41_11740</name>
</gene>
<evidence type="ECO:0000259" key="2">
    <source>
        <dbReference type="SMART" id="SM00245"/>
    </source>
</evidence>
<dbReference type="Gene3D" id="3.90.226.10">
    <property type="entry name" value="2-enoyl-CoA Hydratase, Chain A, domain 1"/>
    <property type="match status" value="1"/>
</dbReference>
<dbReference type="Proteomes" id="UP000825381">
    <property type="component" value="Chromosome"/>
</dbReference>
<feature type="signal peptide" evidence="1">
    <location>
        <begin position="1"/>
        <end position="17"/>
    </location>
</feature>
<dbReference type="PANTHER" id="PTHR32060:SF30">
    <property type="entry name" value="CARBOXY-TERMINAL PROCESSING PROTEASE CTPA"/>
    <property type="match status" value="1"/>
</dbReference>
<dbReference type="SUPFAM" id="SSF50156">
    <property type="entry name" value="PDZ domain-like"/>
    <property type="match status" value="1"/>
</dbReference>
<dbReference type="SMART" id="SM00245">
    <property type="entry name" value="TSPc"/>
    <property type="match status" value="1"/>
</dbReference>
<accession>A0ABX8V5S6</accession>
<dbReference type="EMBL" id="CP080429">
    <property type="protein sequence ID" value="QYJ68182.1"/>
    <property type="molecule type" value="Genomic_DNA"/>
</dbReference>
<dbReference type="Pfam" id="PF18294">
    <property type="entry name" value="Pept_S41_N"/>
    <property type="match status" value="1"/>
</dbReference>
<dbReference type="InterPro" id="IPR005151">
    <property type="entry name" value="Tail-specific_protease"/>
</dbReference>
<dbReference type="Gene3D" id="3.30.750.170">
    <property type="match status" value="1"/>
</dbReference>
<evidence type="ECO:0000313" key="4">
    <source>
        <dbReference type="Proteomes" id="UP000825381"/>
    </source>
</evidence>
<dbReference type="RefSeq" id="WP_220640526.1">
    <property type="nucleotide sequence ID" value="NZ_CP080429.1"/>
</dbReference>
<sequence>MKKIGLFLTTLMVTALAFQSCEDMDDNAVPVNDFIWKGLNLYYLWQEDVPQLADDRFGNQGALNSYLEGFSSPESLFQSLLYEPGVIDRFSVLVSDYRVLENSLQGVTTNNGVEFGLVYTDDTQTNIFGYVRYILPNSDASTKNIQRGDVFYAINGTPLTDDNFRGLLNNETYTLNLADYNDGTITPNGEEVTLTKTEYAENPVFRTNVITEDDRTIGYLMYNGFFSNYDEELNAAFGQLAGQGVNELVLDLRYNSGGSVRTATYLASMITGQFNGQLFAREQWNSKLQDFYESNNPETLNDNFPTQLSNGAAINSLNLNSVYILTTRSTASASELIINCLQPYIDVTVIGDVTTGKNVGSVTLYDSQNFTRNNRSGSHTYAMQPIVLRIVNVDGFGEYEQGIAPDIELREDFDELGVLGDANEPLLAAAIADIVGNGRFSLPTGNNHPFFKDSKNIRRFGTEMYVEDVSEGGFTLIKELQ</sequence>
<name>A0ABX8V5S6_9FLAO</name>
<feature type="domain" description="Tail specific protease" evidence="2">
    <location>
        <begin position="187"/>
        <end position="410"/>
    </location>
</feature>
<feature type="chain" id="PRO_5045226900" evidence="1">
    <location>
        <begin position="18"/>
        <end position="481"/>
    </location>
</feature>
<dbReference type="SUPFAM" id="SSF52096">
    <property type="entry name" value="ClpP/crotonase"/>
    <property type="match status" value="1"/>
</dbReference>
<protein>
    <submittedName>
        <fullName evidence="3">Peptidase S41</fullName>
    </submittedName>
</protein>
<organism evidence="3 4">
    <name type="scientific">Flavobacterium litorale</name>
    <dbReference type="NCBI Taxonomy" id="2856519"/>
    <lineage>
        <taxon>Bacteria</taxon>
        <taxon>Pseudomonadati</taxon>
        <taxon>Bacteroidota</taxon>
        <taxon>Flavobacteriia</taxon>
        <taxon>Flavobacteriales</taxon>
        <taxon>Flavobacteriaceae</taxon>
        <taxon>Flavobacterium</taxon>
    </lineage>
</organism>
<dbReference type="CDD" id="cd07561">
    <property type="entry name" value="Peptidase_S41_CPP_like"/>
    <property type="match status" value="1"/>
</dbReference>
<keyword evidence="1" id="KW-0732">Signal</keyword>
<evidence type="ECO:0000313" key="3">
    <source>
        <dbReference type="EMBL" id="QYJ68182.1"/>
    </source>
</evidence>
<dbReference type="PROSITE" id="PS51257">
    <property type="entry name" value="PROKAR_LIPOPROTEIN"/>
    <property type="match status" value="1"/>
</dbReference>
<dbReference type="InterPro" id="IPR029045">
    <property type="entry name" value="ClpP/crotonase-like_dom_sf"/>
</dbReference>
<dbReference type="Pfam" id="PF03572">
    <property type="entry name" value="Peptidase_S41"/>
    <property type="match status" value="1"/>
</dbReference>